<keyword evidence="4" id="KW-1185">Reference proteome</keyword>
<evidence type="ECO:0000259" key="2">
    <source>
        <dbReference type="Pfam" id="PF01636"/>
    </source>
</evidence>
<name>A0ABQ6BBZ4_9BRAD</name>
<dbReference type="EMBL" id="BSOW01000034">
    <property type="protein sequence ID" value="GLR90460.1"/>
    <property type="molecule type" value="Genomic_DNA"/>
</dbReference>
<sequence>MVDFEPIFTISPAEAVARFLAERYALAAPLQCRMVRRGFNDTYRIVTARDERYIFRLSHHRARGAADVGTETDFLVHLARSGVPVAAAVRTPDGALFVRAQAREGQREGVLFHELQGRAPEATSLADAGANGVTLAKLHNAADSYSAPAPLYRLDLDHLLRRPLARIRKSGLLEDASAEAADLEAIATRTTERIEAHNELTWTHCHGDCHGSNACITEAGEAAFFDFDDGGPGYLAYDLSVFLWAKVSFGRKLHAVWHAFVDGYRSVRPVTQSDFEAAHAFVIVRHFWLMGEYASRTREWGTELTKWVAREGEFLRAWEREQLDGRLLL</sequence>
<protein>
    <submittedName>
        <fullName evidence="3">Aminoglycoside phosphotransferase</fullName>
    </submittedName>
</protein>
<comment type="caution">
    <text evidence="3">The sequence shown here is derived from an EMBL/GenBank/DDBJ whole genome shotgun (WGS) entry which is preliminary data.</text>
</comment>
<dbReference type="PANTHER" id="PTHR21064:SF6">
    <property type="entry name" value="AMINOGLYCOSIDE PHOSPHOTRANSFERASE DOMAIN-CONTAINING PROTEIN"/>
    <property type="match status" value="1"/>
</dbReference>
<dbReference type="SUPFAM" id="SSF56112">
    <property type="entry name" value="Protein kinase-like (PK-like)"/>
    <property type="match status" value="1"/>
</dbReference>
<dbReference type="Gene3D" id="3.30.200.20">
    <property type="entry name" value="Phosphorylase Kinase, domain 1"/>
    <property type="match status" value="1"/>
</dbReference>
<accession>A0ABQ6BBZ4</accession>
<organism evidence="3 4">
    <name type="scientific">Bradyrhizobium iriomotense</name>
    <dbReference type="NCBI Taxonomy" id="441950"/>
    <lineage>
        <taxon>Bacteria</taxon>
        <taxon>Pseudomonadati</taxon>
        <taxon>Pseudomonadota</taxon>
        <taxon>Alphaproteobacteria</taxon>
        <taxon>Hyphomicrobiales</taxon>
        <taxon>Nitrobacteraceae</taxon>
        <taxon>Bradyrhizobium</taxon>
    </lineage>
</organism>
<dbReference type="InterPro" id="IPR002575">
    <property type="entry name" value="Aminoglycoside_PTrfase"/>
</dbReference>
<dbReference type="Pfam" id="PF01636">
    <property type="entry name" value="APH"/>
    <property type="match status" value="1"/>
</dbReference>
<gene>
    <name evidence="3" type="ORF">GCM10007857_71750</name>
</gene>
<dbReference type="PANTHER" id="PTHR21064">
    <property type="entry name" value="AMINOGLYCOSIDE PHOSPHOTRANSFERASE DOMAIN-CONTAINING PROTEIN-RELATED"/>
    <property type="match status" value="1"/>
</dbReference>
<comment type="similarity">
    <text evidence="1">Belongs to the pseudomonas-type ThrB family.</text>
</comment>
<dbReference type="InterPro" id="IPR011009">
    <property type="entry name" value="Kinase-like_dom_sf"/>
</dbReference>
<evidence type="ECO:0000313" key="4">
    <source>
        <dbReference type="Proteomes" id="UP001156905"/>
    </source>
</evidence>
<evidence type="ECO:0000256" key="1">
    <source>
        <dbReference type="ARBA" id="ARBA00038240"/>
    </source>
</evidence>
<reference evidence="4" key="1">
    <citation type="journal article" date="2019" name="Int. J. Syst. Evol. Microbiol.">
        <title>The Global Catalogue of Microorganisms (GCM) 10K type strain sequencing project: providing services to taxonomists for standard genome sequencing and annotation.</title>
        <authorList>
            <consortium name="The Broad Institute Genomics Platform"/>
            <consortium name="The Broad Institute Genome Sequencing Center for Infectious Disease"/>
            <person name="Wu L."/>
            <person name="Ma J."/>
        </authorList>
    </citation>
    <scope>NUCLEOTIDE SEQUENCE [LARGE SCALE GENOMIC DNA]</scope>
    <source>
        <strain evidence="4">NBRC 102520</strain>
    </source>
</reference>
<proteinExistence type="inferred from homology"/>
<dbReference type="Proteomes" id="UP001156905">
    <property type="component" value="Unassembled WGS sequence"/>
</dbReference>
<feature type="domain" description="Aminoglycoside phosphotransferase" evidence="2">
    <location>
        <begin position="40"/>
        <end position="269"/>
    </location>
</feature>
<dbReference type="RefSeq" id="WP_284273375.1">
    <property type="nucleotide sequence ID" value="NZ_BSOW01000034.1"/>
</dbReference>
<dbReference type="Gene3D" id="3.90.1200.10">
    <property type="match status" value="1"/>
</dbReference>
<dbReference type="InterPro" id="IPR050249">
    <property type="entry name" value="Pseudomonas-type_ThrB"/>
</dbReference>
<evidence type="ECO:0000313" key="3">
    <source>
        <dbReference type="EMBL" id="GLR90460.1"/>
    </source>
</evidence>